<keyword evidence="1 4" id="KW-0808">Transferase</keyword>
<keyword evidence="2 4" id="KW-0012">Acyltransferase</keyword>
<dbReference type="InterPro" id="IPR016035">
    <property type="entry name" value="Acyl_Trfase/lysoPLipase"/>
</dbReference>
<gene>
    <name evidence="7" type="primary">fabD</name>
    <name evidence="7" type="ORF">ACWI_29800</name>
    <name evidence="8" type="ORF">FXB42_06005</name>
</gene>
<dbReference type="InterPro" id="IPR001227">
    <property type="entry name" value="Ac_transferase_dom_sf"/>
</dbReference>
<comment type="similarity">
    <text evidence="4">Belongs to the fabD family.</text>
</comment>
<feature type="domain" description="Malonyl-CoA:ACP transacylase (MAT)" evidence="6">
    <location>
        <begin position="7"/>
        <end position="299"/>
    </location>
</feature>
<dbReference type="STRING" id="52694.ACWI_29800"/>
<evidence type="ECO:0000256" key="3">
    <source>
        <dbReference type="ARBA" id="ARBA00048462"/>
    </source>
</evidence>
<evidence type="ECO:0000256" key="5">
    <source>
        <dbReference type="PIRSR" id="PIRSR000446-1"/>
    </source>
</evidence>
<evidence type="ECO:0000259" key="6">
    <source>
        <dbReference type="SMART" id="SM00827"/>
    </source>
</evidence>
<dbReference type="GO" id="GO:0006633">
    <property type="term" value="P:fatty acid biosynthetic process"/>
    <property type="evidence" value="ECO:0007669"/>
    <property type="project" value="TreeGrafter"/>
</dbReference>
<organism evidence="7 9">
    <name type="scientific">Acetobacterium wieringae</name>
    <dbReference type="NCBI Taxonomy" id="52694"/>
    <lineage>
        <taxon>Bacteria</taxon>
        <taxon>Bacillati</taxon>
        <taxon>Bacillota</taxon>
        <taxon>Clostridia</taxon>
        <taxon>Eubacteriales</taxon>
        <taxon>Eubacteriaceae</taxon>
        <taxon>Acetobacterium</taxon>
    </lineage>
</organism>
<sequence>MGKIALLFPGQGSQYVGMGKPLYEHCVSSRTIFDQVNAVHQGTTALCFEGPSEALNQTENTQPCIFAVELAALAALQCVGVEAQGIAGFSLGEVTGLVAAGVLSMDDGLKFVKKRGRAMEEAAQMTPATMVAVLKLENPKVEALCKEFNQCYPVNYNCPGQLVVALLKADQELFLTRVKELGGRGIPLTLSGGFHSPFMTYATKLLEKRIYELTFTEASIPLYSNAYAKPYPDAPVDIRSYILHQINHPVLWEQTMRNMIADGFTTFIECGPGKTLGGFLKKIDKSVTCHHVETLLTDYLEAKNAGKEWTFTC</sequence>
<dbReference type="EMBL" id="VSLA01000008">
    <property type="protein sequence ID" value="TYC86643.1"/>
    <property type="molecule type" value="Genomic_DNA"/>
</dbReference>
<dbReference type="Proteomes" id="UP000176244">
    <property type="component" value="Unassembled WGS sequence"/>
</dbReference>
<dbReference type="RefSeq" id="WP_070372241.1">
    <property type="nucleotide sequence ID" value="NZ_JAYFRG010000048.1"/>
</dbReference>
<proteinExistence type="inferred from homology"/>
<dbReference type="PIRSF" id="PIRSF000446">
    <property type="entry name" value="Mct"/>
    <property type="match status" value="1"/>
</dbReference>
<dbReference type="PANTHER" id="PTHR42681:SF1">
    <property type="entry name" value="MALONYL-COA-ACYL CARRIER PROTEIN TRANSACYLASE, MITOCHONDRIAL"/>
    <property type="match status" value="1"/>
</dbReference>
<evidence type="ECO:0000256" key="4">
    <source>
        <dbReference type="PIRNR" id="PIRNR000446"/>
    </source>
</evidence>
<evidence type="ECO:0000256" key="1">
    <source>
        <dbReference type="ARBA" id="ARBA00022679"/>
    </source>
</evidence>
<dbReference type="InterPro" id="IPR024925">
    <property type="entry name" value="Malonyl_CoA-ACP_transAc"/>
</dbReference>
<dbReference type="SMART" id="SM00827">
    <property type="entry name" value="PKS_AT"/>
    <property type="match status" value="1"/>
</dbReference>
<dbReference type="AlphaFoldDB" id="A0A1F2PEP5"/>
<dbReference type="GO" id="GO:0005829">
    <property type="term" value="C:cytosol"/>
    <property type="evidence" value="ECO:0007669"/>
    <property type="project" value="TreeGrafter"/>
</dbReference>
<evidence type="ECO:0000313" key="7">
    <source>
        <dbReference type="EMBL" id="OFV69525.1"/>
    </source>
</evidence>
<dbReference type="OrthoDB" id="9805460at2"/>
<name>A0A1F2PEP5_9FIRM</name>
<dbReference type="Pfam" id="PF00698">
    <property type="entry name" value="Acyl_transf_1"/>
    <property type="match status" value="1"/>
</dbReference>
<dbReference type="InterPro" id="IPR016036">
    <property type="entry name" value="Malonyl_transacylase_ACP-bd"/>
</dbReference>
<dbReference type="GO" id="GO:0004314">
    <property type="term" value="F:[acyl-carrier-protein] S-malonyltransferase activity"/>
    <property type="evidence" value="ECO:0007669"/>
    <property type="project" value="UniProtKB-EC"/>
</dbReference>
<comment type="catalytic activity">
    <reaction evidence="3 4">
        <text>holo-[ACP] + malonyl-CoA = malonyl-[ACP] + CoA</text>
        <dbReference type="Rhea" id="RHEA:41792"/>
        <dbReference type="Rhea" id="RHEA-COMP:9623"/>
        <dbReference type="Rhea" id="RHEA-COMP:9685"/>
        <dbReference type="ChEBI" id="CHEBI:57287"/>
        <dbReference type="ChEBI" id="CHEBI:57384"/>
        <dbReference type="ChEBI" id="CHEBI:64479"/>
        <dbReference type="ChEBI" id="CHEBI:78449"/>
        <dbReference type="EC" id="2.3.1.39"/>
    </reaction>
</comment>
<comment type="caution">
    <text evidence="7">The sequence shown here is derived from an EMBL/GenBank/DDBJ whole genome shotgun (WGS) entry which is preliminary data.</text>
</comment>
<dbReference type="Gene3D" id="3.30.70.250">
    <property type="entry name" value="Malonyl-CoA ACP transacylase, ACP-binding"/>
    <property type="match status" value="1"/>
</dbReference>
<reference evidence="7 9" key="1">
    <citation type="submission" date="2015-09" db="EMBL/GenBank/DDBJ databases">
        <title>Genome sequence of Acetobacterium wieringae DSM 1911.</title>
        <authorList>
            <person name="Poehlein A."/>
            <person name="Bengelsdorf F.R."/>
            <person name="Schiel-Bengelsdorf B."/>
            <person name="Duerre P."/>
            <person name="Daniel R."/>
        </authorList>
    </citation>
    <scope>NUCLEOTIDE SEQUENCE [LARGE SCALE GENOMIC DNA]</scope>
    <source>
        <strain evidence="7 9">DSM 1911</strain>
    </source>
</reference>
<dbReference type="InterPro" id="IPR014043">
    <property type="entry name" value="Acyl_transferase_dom"/>
</dbReference>
<evidence type="ECO:0000313" key="8">
    <source>
        <dbReference type="EMBL" id="TYC86643.1"/>
    </source>
</evidence>
<feature type="active site" evidence="5">
    <location>
        <position position="90"/>
    </location>
</feature>
<accession>A0A1F2PEP5</accession>
<dbReference type="Gene3D" id="3.40.366.10">
    <property type="entry name" value="Malonyl-Coenzyme A Acyl Carrier Protein, domain 2"/>
    <property type="match status" value="1"/>
</dbReference>
<dbReference type="Proteomes" id="UP000322619">
    <property type="component" value="Unassembled WGS sequence"/>
</dbReference>
<dbReference type="InterPro" id="IPR050858">
    <property type="entry name" value="Mal-CoA-ACP_Trans/PKS_FabD"/>
</dbReference>
<evidence type="ECO:0000313" key="9">
    <source>
        <dbReference type="Proteomes" id="UP000176244"/>
    </source>
</evidence>
<protein>
    <recommendedName>
        <fullName evidence="4">Malonyl CoA-acyl carrier protein transacylase</fullName>
        <ecNumber evidence="4">2.3.1.39</ecNumber>
    </recommendedName>
</protein>
<dbReference type="SUPFAM" id="SSF55048">
    <property type="entry name" value="Probable ACP-binding domain of malonyl-CoA ACP transacylase"/>
    <property type="match status" value="1"/>
</dbReference>
<dbReference type="EC" id="2.3.1.39" evidence="4"/>
<dbReference type="EMBL" id="LKEU01000039">
    <property type="protein sequence ID" value="OFV69525.1"/>
    <property type="molecule type" value="Genomic_DNA"/>
</dbReference>
<reference evidence="8 10" key="2">
    <citation type="submission" date="2019-08" db="EMBL/GenBank/DDBJ databases">
        <title>Isolation and enrichment of carboxydotrophic bacteria from anaerobic sludge for the production of bio-based chemicals from syngas.</title>
        <authorList>
            <person name="Antares A.L."/>
            <person name="Moreira J."/>
            <person name="Diender M."/>
            <person name="Parshina S.N."/>
            <person name="Stams A.J.M."/>
            <person name="Alves M."/>
            <person name="Alves J.I."/>
            <person name="Sousa D.Z."/>
        </authorList>
    </citation>
    <scope>NUCLEOTIDE SEQUENCE [LARGE SCALE GENOMIC DNA]</scope>
    <source>
        <strain evidence="8 10">JM</strain>
    </source>
</reference>
<dbReference type="PANTHER" id="PTHR42681">
    <property type="entry name" value="MALONYL-COA-ACYL CARRIER PROTEIN TRANSACYLASE, MITOCHONDRIAL"/>
    <property type="match status" value="1"/>
</dbReference>
<evidence type="ECO:0000313" key="10">
    <source>
        <dbReference type="Proteomes" id="UP000322619"/>
    </source>
</evidence>
<dbReference type="SUPFAM" id="SSF52151">
    <property type="entry name" value="FabD/lysophospholipase-like"/>
    <property type="match status" value="1"/>
</dbReference>
<evidence type="ECO:0000256" key="2">
    <source>
        <dbReference type="ARBA" id="ARBA00023315"/>
    </source>
</evidence>
<feature type="active site" evidence="5">
    <location>
        <position position="195"/>
    </location>
</feature>